<proteinExistence type="predicted"/>
<gene>
    <name evidence="3" type="primary">LOC108865214</name>
</gene>
<feature type="region of interest" description="Disordered" evidence="1">
    <location>
        <begin position="1"/>
        <end position="75"/>
    </location>
</feature>
<feature type="compositionally biased region" description="Basic residues" evidence="1">
    <location>
        <begin position="47"/>
        <end position="62"/>
    </location>
</feature>
<protein>
    <submittedName>
        <fullName evidence="3">Uncharacterized protein LOC108865214</fullName>
    </submittedName>
</protein>
<accession>A0AAJ7PB61</accession>
<name>A0AAJ7PB61_9ACAR</name>
<dbReference type="RefSeq" id="XP_018497538.1">
    <property type="nucleotide sequence ID" value="XM_018642022.1"/>
</dbReference>
<reference evidence="3" key="1">
    <citation type="submission" date="2025-08" db="UniProtKB">
        <authorList>
            <consortium name="RefSeq"/>
        </authorList>
    </citation>
    <scope>IDENTIFICATION</scope>
</reference>
<sequence length="406" mass="46442">MNQDVRITRGPIGRGSNTDAMNRFSEKHRMERIDASHPTRKSDGALKPKHREGRCEKTRKRSASREASSLPRLPVSSMSGDLKTFVDLPIGMLSGVESTTVDTIVPNGFLRVENATNTSMKSSRNAERSLPLEDMMLYNWQKKTMSVLRANRVLEETWKIRDPLAQALCRASSIIMRNNDVYVSVALCNSYAVQVYDLESGQLIAHVFSYYLPGSRKILLSSYHGRIYLAELGKKAIFEISSEYRLRRVAVVGKPIGNFWVDRHDLVSFACTYIQSDNGLLHAFLWARDHEINFELNHADLFNCLMFGCHDGNYFLLSRDSRRIRAVNGRTETWRIELPEKIIFPHSFKHCKESIYLLTADKIHVFNTKTRLTSTIDCSRAARQLDEECRLILRMTTSLSAIDAKR</sequence>
<evidence type="ECO:0000313" key="2">
    <source>
        <dbReference type="Proteomes" id="UP000694867"/>
    </source>
</evidence>
<evidence type="ECO:0000313" key="3">
    <source>
        <dbReference type="RefSeq" id="XP_018497538.1"/>
    </source>
</evidence>
<dbReference type="AlphaFoldDB" id="A0AAJ7PB61"/>
<evidence type="ECO:0000256" key="1">
    <source>
        <dbReference type="SAM" id="MobiDB-lite"/>
    </source>
</evidence>
<dbReference type="GeneID" id="108865214"/>
<dbReference type="Proteomes" id="UP000694867">
    <property type="component" value="Unplaced"/>
</dbReference>
<feature type="compositionally biased region" description="Basic and acidic residues" evidence="1">
    <location>
        <begin position="24"/>
        <end position="46"/>
    </location>
</feature>
<dbReference type="KEGG" id="goe:108865214"/>
<keyword evidence="2" id="KW-1185">Reference proteome</keyword>
<organism evidence="2 3">
    <name type="scientific">Galendromus occidentalis</name>
    <name type="common">western predatory mite</name>
    <dbReference type="NCBI Taxonomy" id="34638"/>
    <lineage>
        <taxon>Eukaryota</taxon>
        <taxon>Metazoa</taxon>
        <taxon>Ecdysozoa</taxon>
        <taxon>Arthropoda</taxon>
        <taxon>Chelicerata</taxon>
        <taxon>Arachnida</taxon>
        <taxon>Acari</taxon>
        <taxon>Parasitiformes</taxon>
        <taxon>Mesostigmata</taxon>
        <taxon>Gamasina</taxon>
        <taxon>Phytoseioidea</taxon>
        <taxon>Phytoseiidae</taxon>
        <taxon>Typhlodrominae</taxon>
        <taxon>Galendromus</taxon>
    </lineage>
</organism>